<evidence type="ECO:0000256" key="7">
    <source>
        <dbReference type="SAM" id="Phobius"/>
    </source>
</evidence>
<evidence type="ECO:0000256" key="5">
    <source>
        <dbReference type="ARBA" id="ARBA00023136"/>
    </source>
</evidence>
<name>A0A562B7D0_9BURK</name>
<dbReference type="GO" id="GO:0005886">
    <property type="term" value="C:plasma membrane"/>
    <property type="evidence" value="ECO:0007669"/>
    <property type="project" value="UniProtKB-SubCell"/>
</dbReference>
<keyword evidence="4 7" id="KW-1133">Transmembrane helix</keyword>
<feature type="domain" description="Heme-copper oxidase subunit III family profile" evidence="8">
    <location>
        <begin position="35"/>
        <end position="208"/>
    </location>
</feature>
<dbReference type="PANTHER" id="PTHR11403">
    <property type="entry name" value="CYTOCHROME C OXIDASE SUBUNIT III"/>
    <property type="match status" value="1"/>
</dbReference>
<evidence type="ECO:0000259" key="8">
    <source>
        <dbReference type="PROSITE" id="PS50253"/>
    </source>
</evidence>
<evidence type="ECO:0000313" key="9">
    <source>
        <dbReference type="EMBL" id="TWG81087.1"/>
    </source>
</evidence>
<feature type="transmembrane region" description="Helical" evidence="7">
    <location>
        <begin position="35"/>
        <end position="57"/>
    </location>
</feature>
<evidence type="ECO:0000313" key="10">
    <source>
        <dbReference type="Proteomes" id="UP000318141"/>
    </source>
</evidence>
<dbReference type="GO" id="GO:0004129">
    <property type="term" value="F:cytochrome-c oxidase activity"/>
    <property type="evidence" value="ECO:0007669"/>
    <property type="project" value="InterPro"/>
</dbReference>
<dbReference type="OrthoDB" id="9808200at2"/>
<dbReference type="InterPro" id="IPR000298">
    <property type="entry name" value="Cyt_c_oxidase-like_su3"/>
</dbReference>
<comment type="caution">
    <text evidence="9">The sequence shown here is derived from an EMBL/GenBank/DDBJ whole genome shotgun (WGS) entry which is preliminary data.</text>
</comment>
<dbReference type="PANTHER" id="PTHR11403:SF10">
    <property type="entry name" value="CYTOCHROME C OXIDASE"/>
    <property type="match status" value="1"/>
</dbReference>
<evidence type="ECO:0000256" key="4">
    <source>
        <dbReference type="ARBA" id="ARBA00022989"/>
    </source>
</evidence>
<dbReference type="Pfam" id="PF00510">
    <property type="entry name" value="COX3"/>
    <property type="match status" value="1"/>
</dbReference>
<feature type="transmembrane region" description="Helical" evidence="7">
    <location>
        <begin position="142"/>
        <end position="168"/>
    </location>
</feature>
<gene>
    <name evidence="9" type="ORF">L602_004600000090</name>
</gene>
<dbReference type="AlphaFoldDB" id="A0A562B7D0"/>
<dbReference type="InterPro" id="IPR013833">
    <property type="entry name" value="Cyt_c_oxidase_su3_a-hlx"/>
</dbReference>
<dbReference type="Gene3D" id="1.20.120.80">
    <property type="entry name" value="Cytochrome c oxidase, subunit III, four-helix bundle"/>
    <property type="match status" value="1"/>
</dbReference>
<dbReference type="GO" id="GO:0019646">
    <property type="term" value="P:aerobic electron transport chain"/>
    <property type="evidence" value="ECO:0007669"/>
    <property type="project" value="InterPro"/>
</dbReference>
<keyword evidence="10" id="KW-1185">Reference proteome</keyword>
<organism evidence="9 10">
    <name type="scientific">Cupriavidus gilardii J11</name>
    <dbReference type="NCBI Taxonomy" id="936133"/>
    <lineage>
        <taxon>Bacteria</taxon>
        <taxon>Pseudomonadati</taxon>
        <taxon>Pseudomonadota</taxon>
        <taxon>Betaproteobacteria</taxon>
        <taxon>Burkholderiales</taxon>
        <taxon>Burkholderiaceae</taxon>
        <taxon>Cupriavidus</taxon>
    </lineage>
</organism>
<protein>
    <submittedName>
        <fullName evidence="9">Cytochrome c oxidase subunit 3</fullName>
    </submittedName>
</protein>
<dbReference type="EMBL" id="VLJN01000041">
    <property type="protein sequence ID" value="TWG81087.1"/>
    <property type="molecule type" value="Genomic_DNA"/>
</dbReference>
<comment type="similarity">
    <text evidence="2 6">Belongs to the cytochrome c oxidase subunit 3 family.</text>
</comment>
<dbReference type="PROSITE" id="PS50253">
    <property type="entry name" value="COX3"/>
    <property type="match status" value="1"/>
</dbReference>
<keyword evidence="3 6" id="KW-0812">Transmembrane</keyword>
<sequence>MNAGALYKVARGDDDPVPVPAGMGPLDGRGQIGSVALWVFMGVVTSLFSLFVVAYGLRMDSPDWVPLALPWQVWLSTALLAAGGMAMTRSARQAAGGHRAMATRSLIAGGMAALAFVVSQGWAWASLADAAVVPAAHPSASFFYLLTGMHALHVLGGLVVWGVAWRALARWHLPPAALALRIRLLARYWHFMLAVWLVLLAALGWLTPEIVRAICGTAA</sequence>
<proteinExistence type="inferred from homology"/>
<evidence type="ECO:0000256" key="3">
    <source>
        <dbReference type="ARBA" id="ARBA00022692"/>
    </source>
</evidence>
<evidence type="ECO:0000256" key="6">
    <source>
        <dbReference type="RuleBase" id="RU003376"/>
    </source>
</evidence>
<comment type="subcellular location">
    <subcellularLocation>
        <location evidence="6">Cell membrane</location>
        <topology evidence="6">Multi-pass membrane protein</topology>
    </subcellularLocation>
    <subcellularLocation>
        <location evidence="1">Membrane</location>
        <topology evidence="1">Multi-pass membrane protein</topology>
    </subcellularLocation>
</comment>
<dbReference type="InterPro" id="IPR035973">
    <property type="entry name" value="Cyt_c_oxidase_su3-like_sf"/>
</dbReference>
<dbReference type="Proteomes" id="UP000318141">
    <property type="component" value="Unassembled WGS sequence"/>
</dbReference>
<accession>A0A562B7D0</accession>
<feature type="transmembrane region" description="Helical" evidence="7">
    <location>
        <begin position="69"/>
        <end position="88"/>
    </location>
</feature>
<feature type="transmembrane region" description="Helical" evidence="7">
    <location>
        <begin position="188"/>
        <end position="206"/>
    </location>
</feature>
<dbReference type="SUPFAM" id="SSF81452">
    <property type="entry name" value="Cytochrome c oxidase subunit III-like"/>
    <property type="match status" value="1"/>
</dbReference>
<reference evidence="9 10" key="1">
    <citation type="submission" date="2019-07" db="EMBL/GenBank/DDBJ databases">
        <title>Genome sequencing of lignin-degrading bacterial isolates.</title>
        <authorList>
            <person name="Gladden J."/>
        </authorList>
    </citation>
    <scope>NUCLEOTIDE SEQUENCE [LARGE SCALE GENOMIC DNA]</scope>
    <source>
        <strain evidence="9 10">J11</strain>
    </source>
</reference>
<feature type="transmembrane region" description="Helical" evidence="7">
    <location>
        <begin position="100"/>
        <end position="122"/>
    </location>
</feature>
<keyword evidence="5 7" id="KW-0472">Membrane</keyword>
<evidence type="ECO:0000256" key="2">
    <source>
        <dbReference type="ARBA" id="ARBA00010581"/>
    </source>
</evidence>
<dbReference type="InterPro" id="IPR024791">
    <property type="entry name" value="Cyt_c/ubiquinol_Oxase_su3"/>
</dbReference>
<evidence type="ECO:0000256" key="1">
    <source>
        <dbReference type="ARBA" id="ARBA00004141"/>
    </source>
</evidence>